<dbReference type="EMBL" id="CABWKZ010000022">
    <property type="protein sequence ID" value="VXA56478.1"/>
    <property type="molecule type" value="Genomic_DNA"/>
</dbReference>
<proteinExistence type="predicted"/>
<evidence type="ECO:0000313" key="2">
    <source>
        <dbReference type="EMBL" id="VXA56478.1"/>
    </source>
</evidence>
<keyword evidence="1" id="KW-0472">Membrane</keyword>
<evidence type="ECO:0000313" key="3">
    <source>
        <dbReference type="Proteomes" id="UP000430404"/>
    </source>
</evidence>
<keyword evidence="1" id="KW-0812">Transmembrane</keyword>
<dbReference type="Proteomes" id="UP000430404">
    <property type="component" value="Unassembled WGS sequence"/>
</dbReference>
<protein>
    <submittedName>
        <fullName evidence="2">Uncharacterized protein</fullName>
    </submittedName>
</protein>
<dbReference type="AlphaFoldDB" id="A0A653K6F9"/>
<feature type="transmembrane region" description="Helical" evidence="1">
    <location>
        <begin position="25"/>
        <end position="47"/>
    </location>
</feature>
<reference evidence="2 3" key="1">
    <citation type="submission" date="2019-10" db="EMBL/GenBank/DDBJ databases">
        <authorList>
            <person name="Karimi E."/>
        </authorList>
    </citation>
    <scope>NUCLEOTIDE SEQUENCE [LARGE SCALE GENOMIC DNA]</scope>
    <source>
        <strain evidence="2">Acinetobacter sp. 8BE</strain>
    </source>
</reference>
<gene>
    <name evidence="2" type="ORF">ACI8B_290180</name>
</gene>
<sequence>MSSINSPFWLQDLQVKCRYKLKDSAYVFLSIDFIGVYFLFEFGTAFAK</sequence>
<evidence type="ECO:0000256" key="1">
    <source>
        <dbReference type="SAM" id="Phobius"/>
    </source>
</evidence>
<accession>A0A653K6F9</accession>
<name>A0A653K6F9_9GAMM</name>
<keyword evidence="1" id="KW-1133">Transmembrane helix</keyword>
<organism evidence="2 3">
    <name type="scientific">Acinetobacter proteolyticus</name>
    <dbReference type="NCBI Taxonomy" id="1776741"/>
    <lineage>
        <taxon>Bacteria</taxon>
        <taxon>Pseudomonadati</taxon>
        <taxon>Pseudomonadota</taxon>
        <taxon>Gammaproteobacteria</taxon>
        <taxon>Moraxellales</taxon>
        <taxon>Moraxellaceae</taxon>
        <taxon>Acinetobacter</taxon>
    </lineage>
</organism>